<reference evidence="1 2" key="1">
    <citation type="journal article" date="2012" name="PLoS Pathog.">
        <title>Diverse lifestyles and strategies of plant pathogenesis encoded in the genomes of eighteen Dothideomycetes fungi.</title>
        <authorList>
            <person name="Ohm R.A."/>
            <person name="Feau N."/>
            <person name="Henrissat B."/>
            <person name="Schoch C.L."/>
            <person name="Horwitz B.A."/>
            <person name="Barry K.W."/>
            <person name="Condon B.J."/>
            <person name="Copeland A.C."/>
            <person name="Dhillon B."/>
            <person name="Glaser F."/>
            <person name="Hesse C.N."/>
            <person name="Kosti I."/>
            <person name="LaButti K."/>
            <person name="Lindquist E.A."/>
            <person name="Lucas S."/>
            <person name="Salamov A.A."/>
            <person name="Bradshaw R.E."/>
            <person name="Ciuffetti L."/>
            <person name="Hamelin R.C."/>
            <person name="Kema G.H.J."/>
            <person name="Lawrence C."/>
            <person name="Scott J.A."/>
            <person name="Spatafora J.W."/>
            <person name="Turgeon B.G."/>
            <person name="de Wit P.J.G.M."/>
            <person name="Zhong S."/>
            <person name="Goodwin S.B."/>
            <person name="Grigoriev I.V."/>
        </authorList>
    </citation>
    <scope>NUCLEOTIDE SEQUENCE [LARGE SCALE GENOMIC DNA]</scope>
    <source>
        <strain evidence="1 2">UAMH 10762</strain>
    </source>
</reference>
<dbReference type="KEGG" id="bcom:BAUCODRAFT_38445"/>
<organism evidence="1 2">
    <name type="scientific">Baudoinia panamericana (strain UAMH 10762)</name>
    <name type="common">Angels' share fungus</name>
    <name type="synonym">Baudoinia compniacensis (strain UAMH 10762)</name>
    <dbReference type="NCBI Taxonomy" id="717646"/>
    <lineage>
        <taxon>Eukaryota</taxon>
        <taxon>Fungi</taxon>
        <taxon>Dikarya</taxon>
        <taxon>Ascomycota</taxon>
        <taxon>Pezizomycotina</taxon>
        <taxon>Dothideomycetes</taxon>
        <taxon>Dothideomycetidae</taxon>
        <taxon>Mycosphaerellales</taxon>
        <taxon>Teratosphaeriaceae</taxon>
        <taxon>Baudoinia</taxon>
    </lineage>
</organism>
<dbReference type="AlphaFoldDB" id="M2LEG0"/>
<evidence type="ECO:0000313" key="1">
    <source>
        <dbReference type="EMBL" id="EMC92392.1"/>
    </source>
</evidence>
<evidence type="ECO:0000313" key="2">
    <source>
        <dbReference type="Proteomes" id="UP000011761"/>
    </source>
</evidence>
<dbReference type="GeneID" id="19113534"/>
<proteinExistence type="predicted"/>
<accession>M2LEG0</accession>
<sequence length="92" mass="10171">MAMSSLGDNVAVRTTKDLYGTIALSLLWHNTHTTVHSFNKVGLQPGGNGFLLASHPYLNQPLFALSPFRSTKSPLRFQRNLSLILNTSLAFR</sequence>
<keyword evidence="2" id="KW-1185">Reference proteome</keyword>
<gene>
    <name evidence="1" type="ORF">BAUCODRAFT_38445</name>
</gene>
<dbReference type="RefSeq" id="XP_007680402.1">
    <property type="nucleotide sequence ID" value="XM_007682212.1"/>
</dbReference>
<dbReference type="EMBL" id="KB445562">
    <property type="protein sequence ID" value="EMC92392.1"/>
    <property type="molecule type" value="Genomic_DNA"/>
</dbReference>
<name>M2LEG0_BAUPA</name>
<protein>
    <submittedName>
        <fullName evidence="1">Uncharacterized protein</fullName>
    </submittedName>
</protein>
<dbReference type="Proteomes" id="UP000011761">
    <property type="component" value="Unassembled WGS sequence"/>
</dbReference>
<dbReference type="HOGENOM" id="CLU_2412916_0_0_1"/>